<reference evidence="2" key="2">
    <citation type="submission" date="2019-07" db="EMBL/GenBank/DDBJ databases">
        <authorList>
            <person name="Yang Y."/>
            <person name="Bocs S."/>
            <person name="Baudouin L."/>
        </authorList>
    </citation>
    <scope>NUCLEOTIDE SEQUENCE</scope>
    <source>
        <tissue evidence="2">Spear leaf of Hainan Tall coconut</tissue>
    </source>
</reference>
<reference evidence="2" key="1">
    <citation type="journal article" date="2017" name="Gigascience">
        <title>The genome draft of coconut (Cocos nucifera).</title>
        <authorList>
            <person name="Xiao Y."/>
            <person name="Xu P."/>
            <person name="Fan H."/>
            <person name="Baudouin L."/>
            <person name="Xia W."/>
            <person name="Bocs S."/>
            <person name="Xu J."/>
            <person name="Li Q."/>
            <person name="Guo A."/>
            <person name="Zhou L."/>
            <person name="Li J."/>
            <person name="Wu Y."/>
            <person name="Ma Z."/>
            <person name="Armero A."/>
            <person name="Issali A.E."/>
            <person name="Liu N."/>
            <person name="Peng M."/>
            <person name="Yang Y."/>
        </authorList>
    </citation>
    <scope>NUCLEOTIDE SEQUENCE</scope>
    <source>
        <tissue evidence="2">Spear leaf of Hainan Tall coconut</tissue>
    </source>
</reference>
<feature type="compositionally biased region" description="Polar residues" evidence="1">
    <location>
        <begin position="610"/>
        <end position="625"/>
    </location>
</feature>
<evidence type="ECO:0000313" key="2">
    <source>
        <dbReference type="EMBL" id="KAG1331579.1"/>
    </source>
</evidence>
<dbReference type="OrthoDB" id="1925034at2759"/>
<evidence type="ECO:0000313" key="3">
    <source>
        <dbReference type="Proteomes" id="UP000797356"/>
    </source>
</evidence>
<dbReference type="SUPFAM" id="SSF103657">
    <property type="entry name" value="BAR/IMD domain-like"/>
    <property type="match status" value="1"/>
</dbReference>
<dbReference type="Gene3D" id="1.20.1270.60">
    <property type="entry name" value="Arfaptin homology (AH) domain/BAR domain"/>
    <property type="match status" value="1"/>
</dbReference>
<evidence type="ECO:0008006" key="4">
    <source>
        <dbReference type="Google" id="ProtNLM"/>
    </source>
</evidence>
<name>A0A8K0MXX8_COCNU</name>
<comment type="caution">
    <text evidence="2">The sequence shown here is derived from an EMBL/GenBank/DDBJ whole genome shotgun (WGS) entry which is preliminary data.</text>
</comment>
<feature type="region of interest" description="Disordered" evidence="1">
    <location>
        <begin position="599"/>
        <end position="625"/>
    </location>
</feature>
<dbReference type="InterPro" id="IPR037488">
    <property type="entry name" value="At2g33490-like"/>
</dbReference>
<organism evidence="2 3">
    <name type="scientific">Cocos nucifera</name>
    <name type="common">Coconut palm</name>
    <dbReference type="NCBI Taxonomy" id="13894"/>
    <lineage>
        <taxon>Eukaryota</taxon>
        <taxon>Viridiplantae</taxon>
        <taxon>Streptophyta</taxon>
        <taxon>Embryophyta</taxon>
        <taxon>Tracheophyta</taxon>
        <taxon>Spermatophyta</taxon>
        <taxon>Magnoliopsida</taxon>
        <taxon>Liliopsida</taxon>
        <taxon>Arecaceae</taxon>
        <taxon>Arecoideae</taxon>
        <taxon>Cocoseae</taxon>
        <taxon>Attaleinae</taxon>
        <taxon>Cocos</taxon>
    </lineage>
</organism>
<feature type="compositionally biased region" description="Low complexity" evidence="1">
    <location>
        <begin position="544"/>
        <end position="557"/>
    </location>
</feature>
<feature type="region of interest" description="Disordered" evidence="1">
    <location>
        <begin position="409"/>
        <end position="565"/>
    </location>
</feature>
<accession>A0A8K0MXX8</accession>
<sequence>MKSPLRKLRGFTLHRHDAKEKREHHHPPAKLDELVQAIKDMQDMRSCYDSLLSVAAATANSAYEFSEALQEMGTCFLEKTALNDDEDSGRVLLMLGKAQFELQKLVNSYGMKRQCDDKRDIYKLMLAAHQEKGRLRHAKGGTYSTQQLLAARDDFVEEAALFAFRLKSLKQGQSRSLLTQAARHHAAQLNLFRRGLKSLELVEPHVKEVAKQQHIDYQFSGLEDDETDDNDDDYSGYDSSDYGELSFDYGQNDQYQDVFTNKNSMKFDRADNVIAPAFTKESAKENVDRNQDDFFTFSENPGADSQSAPIFADKKFDPSDKMKETQPLSTRKLHSYVLPTPCEAKYSDVMGPRNKFSSEQLESKGGWPAQLWHSSPLVVNKLVKDPRDNELSSPTRVLKAQSVLKESNINSGPILMPSPMAEGLPGLQFNPHTASDTKKIKRQAFSGPLTGKARSSKPMTSATDHRSSMDYSPAFSAKTACSPTKRPMVSSKVSPGTSPPIRSSPKVSELHELPKPPTSLTNHARRSSLIGHSAPLVSKSQMLPATSRTSSTASPTASPLPAPPGPIARSFSIPCSGLRKPVLPVTKLVEVPCSPEVTGGVASPPLMPISLTNIHPVSTTSESGA</sequence>
<dbReference type="InterPro" id="IPR027267">
    <property type="entry name" value="AH/BAR_dom_sf"/>
</dbReference>
<feature type="compositionally biased region" description="Basic and acidic residues" evidence="1">
    <location>
        <begin position="312"/>
        <end position="324"/>
    </location>
</feature>
<dbReference type="PANTHER" id="PTHR34119:SF1">
    <property type="entry name" value="OS04G0394700 PROTEIN"/>
    <property type="match status" value="1"/>
</dbReference>
<dbReference type="AlphaFoldDB" id="A0A8K0MXX8"/>
<dbReference type="EMBL" id="CM017873">
    <property type="protein sequence ID" value="KAG1331579.1"/>
    <property type="molecule type" value="Genomic_DNA"/>
</dbReference>
<dbReference type="PANTHER" id="PTHR34119">
    <property type="entry name" value="HYDROXYPROLINE-RICH GLYCOPROTEIN-LIKE"/>
    <property type="match status" value="1"/>
</dbReference>
<keyword evidence="3" id="KW-1185">Reference proteome</keyword>
<protein>
    <recommendedName>
        <fullName evidence="4">Hydroxyproline-rich glycoprotein family protein</fullName>
    </recommendedName>
</protein>
<gene>
    <name evidence="2" type="ORF">COCNU_02G015470</name>
</gene>
<feature type="region of interest" description="Disordered" evidence="1">
    <location>
        <begin position="306"/>
        <end position="327"/>
    </location>
</feature>
<dbReference type="Proteomes" id="UP000797356">
    <property type="component" value="Chromosome 2"/>
</dbReference>
<proteinExistence type="predicted"/>
<dbReference type="CDD" id="cd07307">
    <property type="entry name" value="BAR"/>
    <property type="match status" value="1"/>
</dbReference>
<feature type="region of interest" description="Disordered" evidence="1">
    <location>
        <begin position="9"/>
        <end position="28"/>
    </location>
</feature>
<evidence type="ECO:0000256" key="1">
    <source>
        <dbReference type="SAM" id="MobiDB-lite"/>
    </source>
</evidence>